<evidence type="ECO:0000256" key="1">
    <source>
        <dbReference type="SAM" id="Phobius"/>
    </source>
</evidence>
<organism evidence="2 3">
    <name type="scientific">Puccinia sorghi</name>
    <dbReference type="NCBI Taxonomy" id="27349"/>
    <lineage>
        <taxon>Eukaryota</taxon>
        <taxon>Fungi</taxon>
        <taxon>Dikarya</taxon>
        <taxon>Basidiomycota</taxon>
        <taxon>Pucciniomycotina</taxon>
        <taxon>Pucciniomycetes</taxon>
        <taxon>Pucciniales</taxon>
        <taxon>Pucciniaceae</taxon>
        <taxon>Puccinia</taxon>
    </lineage>
</organism>
<dbReference type="AlphaFoldDB" id="A0A0L6VU21"/>
<reference evidence="2 3" key="1">
    <citation type="submission" date="2015-08" db="EMBL/GenBank/DDBJ databases">
        <title>Next Generation Sequencing and Analysis of the Genome of Puccinia sorghi L Schw, the Causal Agent of Maize Common Rust.</title>
        <authorList>
            <person name="Rochi L."/>
            <person name="Burguener G."/>
            <person name="Darino M."/>
            <person name="Turjanski A."/>
            <person name="Kreff E."/>
            <person name="Dieguez M.J."/>
            <person name="Sacco F."/>
        </authorList>
    </citation>
    <scope>NUCLEOTIDE SEQUENCE [LARGE SCALE GENOMIC DNA]</scope>
    <source>
        <strain evidence="2 3">RO10H11247</strain>
    </source>
</reference>
<comment type="caution">
    <text evidence="2">The sequence shown here is derived from an EMBL/GenBank/DDBJ whole genome shotgun (WGS) entry which is preliminary data.</text>
</comment>
<dbReference type="EMBL" id="LAVV01000732">
    <property type="protein sequence ID" value="KNZ64107.1"/>
    <property type="molecule type" value="Genomic_DNA"/>
</dbReference>
<dbReference type="VEuPathDB" id="FungiDB:VP01_1065g4"/>
<keyword evidence="1" id="KW-0812">Transmembrane</keyword>
<accession>A0A0L6VU21</accession>
<proteinExistence type="predicted"/>
<feature type="transmembrane region" description="Helical" evidence="1">
    <location>
        <begin position="189"/>
        <end position="207"/>
    </location>
</feature>
<protein>
    <submittedName>
        <fullName evidence="2">Uncharacterized protein</fullName>
    </submittedName>
</protein>
<evidence type="ECO:0000313" key="2">
    <source>
        <dbReference type="EMBL" id="KNZ64107.1"/>
    </source>
</evidence>
<feature type="transmembrane region" description="Helical" evidence="1">
    <location>
        <begin position="213"/>
        <end position="234"/>
    </location>
</feature>
<keyword evidence="3" id="KW-1185">Reference proteome</keyword>
<name>A0A0L6VU21_9BASI</name>
<sequence>METISRICTAFLRSEALDGGKFLGTCIENFIKITKGPCVHFMALAIQVPRNFFFFKKKEVSLVKGLANFYGIHNLVMLYYFISHNSCTRFHMLGVGLAHYFGSHFFFFFLIKSATELNQFSSLMSPVIRCLLFGPQIAPANKPCVNLSKLTVWICGQPRLFFQPKHCYVVHDDFLFLKNFIWISHMRNLFFHGGKEFFMAINIIFQGDGTYEHAFYINTGIIFLILSKFPKWIWSKKGCWRKMTRFARVCSNASFCADCFSLDSVLSANLAIFKLKTQIWQHLPPCLSKVAVKMLKVIKRTENSRKCAPCFPHLSPISPYPFLLFCLSILNVPVSVPSTSSCPQSCSCPVPVTCPVLFIFWAILPCLLSRPPLDFSRGLSSCGYLSLLLMDEINH</sequence>
<gene>
    <name evidence="2" type="ORF">VP01_1065g4</name>
</gene>
<evidence type="ECO:0000313" key="3">
    <source>
        <dbReference type="Proteomes" id="UP000037035"/>
    </source>
</evidence>
<keyword evidence="1" id="KW-0472">Membrane</keyword>
<feature type="transmembrane region" description="Helical" evidence="1">
    <location>
        <begin position="62"/>
        <end position="82"/>
    </location>
</feature>
<keyword evidence="1" id="KW-1133">Transmembrane helix</keyword>
<feature type="transmembrane region" description="Helical" evidence="1">
    <location>
        <begin position="88"/>
        <end position="111"/>
    </location>
</feature>
<dbReference type="Proteomes" id="UP000037035">
    <property type="component" value="Unassembled WGS sequence"/>
</dbReference>